<keyword evidence="8 12" id="KW-0131">Cell cycle</keyword>
<evidence type="ECO:0000256" key="2">
    <source>
        <dbReference type="ARBA" id="ARBA00004752"/>
    </source>
</evidence>
<keyword evidence="4 12" id="KW-0132">Cell division</keyword>
<feature type="active site" description="Proton donor" evidence="12">
    <location>
        <position position="117"/>
    </location>
</feature>
<comment type="caution">
    <text evidence="14">The sequence shown here is derived from an EMBL/GenBank/DDBJ whole genome shotgun (WGS) entry which is preliminary data.</text>
</comment>
<evidence type="ECO:0000256" key="6">
    <source>
        <dbReference type="ARBA" id="ARBA00022960"/>
    </source>
</evidence>
<evidence type="ECO:0000313" key="15">
    <source>
        <dbReference type="Proteomes" id="UP000034961"/>
    </source>
</evidence>
<comment type="subcellular location">
    <subcellularLocation>
        <location evidence="1 12">Cytoplasm</location>
    </subcellularLocation>
</comment>
<keyword evidence="3 12" id="KW-0963">Cytoplasm</keyword>
<dbReference type="GO" id="GO:0008760">
    <property type="term" value="F:UDP-N-acetylglucosamine 1-carboxyvinyltransferase activity"/>
    <property type="evidence" value="ECO:0007669"/>
    <property type="project" value="UniProtKB-UniRule"/>
</dbReference>
<feature type="binding site" evidence="12">
    <location>
        <position position="331"/>
    </location>
    <ligand>
        <name>UDP-N-acetyl-alpha-D-glucosamine</name>
        <dbReference type="ChEBI" id="CHEBI:57705"/>
    </ligand>
</feature>
<protein>
    <recommendedName>
        <fullName evidence="12">UDP-N-acetylglucosamine 1-carboxyvinyltransferase</fullName>
        <ecNumber evidence="12">2.5.1.7</ecNumber>
    </recommendedName>
    <alternativeName>
        <fullName evidence="12">Enoylpyruvate transferase</fullName>
    </alternativeName>
    <alternativeName>
        <fullName evidence="12">UDP-N-acetylglucosamine enolpyruvyl transferase</fullName>
        <shortName evidence="12">EPT</shortName>
    </alternativeName>
</protein>
<dbReference type="GO" id="GO:0009252">
    <property type="term" value="P:peptidoglycan biosynthetic process"/>
    <property type="evidence" value="ECO:0007669"/>
    <property type="project" value="UniProtKB-UniRule"/>
</dbReference>
<evidence type="ECO:0000313" key="14">
    <source>
        <dbReference type="EMBL" id="KKR95033.1"/>
    </source>
</evidence>
<dbReference type="CDD" id="cd01555">
    <property type="entry name" value="UdpNAET"/>
    <property type="match status" value="1"/>
</dbReference>
<evidence type="ECO:0000256" key="5">
    <source>
        <dbReference type="ARBA" id="ARBA00022679"/>
    </source>
</evidence>
<dbReference type="InterPro" id="IPR050068">
    <property type="entry name" value="MurA_subfamily"/>
</dbReference>
<evidence type="ECO:0000256" key="4">
    <source>
        <dbReference type="ARBA" id="ARBA00022618"/>
    </source>
</evidence>
<evidence type="ECO:0000256" key="12">
    <source>
        <dbReference type="HAMAP-Rule" id="MF_00111"/>
    </source>
</evidence>
<keyword evidence="6 12" id="KW-0133">Cell shape</keyword>
<dbReference type="GO" id="GO:0008360">
    <property type="term" value="P:regulation of cell shape"/>
    <property type="evidence" value="ECO:0007669"/>
    <property type="project" value="UniProtKB-KW"/>
</dbReference>
<dbReference type="NCBIfam" id="TIGR01072">
    <property type="entry name" value="murA"/>
    <property type="match status" value="1"/>
</dbReference>
<comment type="function">
    <text evidence="12">Cell wall formation. Adds enolpyruvyl to UDP-N-acetylglucosamine.</text>
</comment>
<evidence type="ECO:0000256" key="7">
    <source>
        <dbReference type="ARBA" id="ARBA00022984"/>
    </source>
</evidence>
<dbReference type="GO" id="GO:0019277">
    <property type="term" value="P:UDP-N-acetylgalactosamine biosynthetic process"/>
    <property type="evidence" value="ECO:0007669"/>
    <property type="project" value="InterPro"/>
</dbReference>
<evidence type="ECO:0000256" key="9">
    <source>
        <dbReference type="ARBA" id="ARBA00023316"/>
    </source>
</evidence>
<evidence type="ECO:0000259" key="13">
    <source>
        <dbReference type="Pfam" id="PF00275"/>
    </source>
</evidence>
<name>A0A0G0V252_9BACT</name>
<dbReference type="InterPro" id="IPR001986">
    <property type="entry name" value="Enolpyruvate_Tfrase_dom"/>
</dbReference>
<dbReference type="InterPro" id="IPR036968">
    <property type="entry name" value="Enolpyruvate_Tfrase_sf"/>
</dbReference>
<organism evidence="14 15">
    <name type="scientific">Candidatus Roizmanbacteria bacterium GW2011_GWA1_41_13</name>
    <dbReference type="NCBI Taxonomy" id="1618474"/>
    <lineage>
        <taxon>Bacteria</taxon>
        <taxon>Candidatus Roizmaniibacteriota</taxon>
    </lineage>
</organism>
<feature type="domain" description="Enolpyruvate transferase" evidence="13">
    <location>
        <begin position="7"/>
        <end position="411"/>
    </location>
</feature>
<evidence type="ECO:0000256" key="11">
    <source>
        <dbReference type="ARBA" id="ARBA00047527"/>
    </source>
</evidence>
<feature type="binding site" evidence="12">
    <location>
        <position position="93"/>
    </location>
    <ligand>
        <name>UDP-N-acetyl-alpha-D-glucosamine</name>
        <dbReference type="ChEBI" id="CHEBI:57705"/>
    </ligand>
</feature>
<dbReference type="EMBL" id="LCAN01000001">
    <property type="protein sequence ID" value="KKR95033.1"/>
    <property type="molecule type" value="Genomic_DNA"/>
</dbReference>
<gene>
    <name evidence="12" type="primary">murA</name>
    <name evidence="14" type="ORF">UU41_C0001G0023</name>
</gene>
<dbReference type="PANTHER" id="PTHR43783:SF1">
    <property type="entry name" value="UDP-N-ACETYLGLUCOSAMINE 1-CARBOXYVINYLTRANSFERASE"/>
    <property type="match status" value="1"/>
</dbReference>
<dbReference type="Gene3D" id="3.65.10.10">
    <property type="entry name" value="Enolpyruvate transferase domain"/>
    <property type="match status" value="2"/>
</dbReference>
<feature type="binding site" evidence="12">
    <location>
        <begin position="22"/>
        <end position="23"/>
    </location>
    <ligand>
        <name>phosphoenolpyruvate</name>
        <dbReference type="ChEBI" id="CHEBI:58702"/>
    </ligand>
</feature>
<keyword evidence="5 12" id="KW-0808">Transferase</keyword>
<dbReference type="PANTHER" id="PTHR43783">
    <property type="entry name" value="UDP-N-ACETYLGLUCOSAMINE 1-CARBOXYVINYLTRANSFERASE"/>
    <property type="match status" value="1"/>
</dbReference>
<dbReference type="EC" id="2.5.1.7" evidence="12"/>
<evidence type="ECO:0000256" key="8">
    <source>
        <dbReference type="ARBA" id="ARBA00023306"/>
    </source>
</evidence>
<evidence type="ECO:0000256" key="10">
    <source>
        <dbReference type="ARBA" id="ARBA00038367"/>
    </source>
</evidence>
<reference evidence="14 15" key="1">
    <citation type="journal article" date="2015" name="Nature">
        <title>rRNA introns, odd ribosomes, and small enigmatic genomes across a large radiation of phyla.</title>
        <authorList>
            <person name="Brown C.T."/>
            <person name="Hug L.A."/>
            <person name="Thomas B.C."/>
            <person name="Sharon I."/>
            <person name="Castelle C.J."/>
            <person name="Singh A."/>
            <person name="Wilkins M.J."/>
            <person name="Williams K.H."/>
            <person name="Banfield J.F."/>
        </authorList>
    </citation>
    <scope>NUCLEOTIDE SEQUENCE [LARGE SCALE GENOMIC DNA]</scope>
</reference>
<feature type="binding site" evidence="12">
    <location>
        <position position="309"/>
    </location>
    <ligand>
        <name>UDP-N-acetyl-alpha-D-glucosamine</name>
        <dbReference type="ChEBI" id="CHEBI:57705"/>
    </ligand>
</feature>
<dbReference type="InterPro" id="IPR005750">
    <property type="entry name" value="UDP_GlcNAc_COvinyl_MurA"/>
</dbReference>
<dbReference type="PATRIC" id="fig|1618474.3.peg.24"/>
<dbReference type="NCBIfam" id="NF006873">
    <property type="entry name" value="PRK09369.1"/>
    <property type="match status" value="1"/>
</dbReference>
<dbReference type="GO" id="GO:0005737">
    <property type="term" value="C:cytoplasm"/>
    <property type="evidence" value="ECO:0007669"/>
    <property type="project" value="UniProtKB-SubCell"/>
</dbReference>
<keyword evidence="9 12" id="KW-0961">Cell wall biogenesis/degradation</keyword>
<proteinExistence type="inferred from homology"/>
<dbReference type="GO" id="GO:0051301">
    <property type="term" value="P:cell division"/>
    <property type="evidence" value="ECO:0007669"/>
    <property type="project" value="UniProtKB-KW"/>
</dbReference>
<accession>A0A0G0V252</accession>
<dbReference type="InterPro" id="IPR013792">
    <property type="entry name" value="RNA3'P_cycl/enolpyr_Trfase_a/b"/>
</dbReference>
<comment type="caution">
    <text evidence="12">Lacks conserved residue(s) required for the propagation of feature annotation.</text>
</comment>
<dbReference type="AlphaFoldDB" id="A0A0G0V252"/>
<evidence type="ECO:0000256" key="1">
    <source>
        <dbReference type="ARBA" id="ARBA00004496"/>
    </source>
</evidence>
<dbReference type="SUPFAM" id="SSF55205">
    <property type="entry name" value="EPT/RTPC-like"/>
    <property type="match status" value="1"/>
</dbReference>
<evidence type="ECO:0000256" key="3">
    <source>
        <dbReference type="ARBA" id="ARBA00022490"/>
    </source>
</evidence>
<dbReference type="GO" id="GO:0071555">
    <property type="term" value="P:cell wall organization"/>
    <property type="evidence" value="ECO:0007669"/>
    <property type="project" value="UniProtKB-KW"/>
</dbReference>
<comment type="catalytic activity">
    <reaction evidence="11 12">
        <text>phosphoenolpyruvate + UDP-N-acetyl-alpha-D-glucosamine = UDP-N-acetyl-3-O-(1-carboxyvinyl)-alpha-D-glucosamine + phosphate</text>
        <dbReference type="Rhea" id="RHEA:18681"/>
        <dbReference type="ChEBI" id="CHEBI:43474"/>
        <dbReference type="ChEBI" id="CHEBI:57705"/>
        <dbReference type="ChEBI" id="CHEBI:58702"/>
        <dbReference type="ChEBI" id="CHEBI:68483"/>
        <dbReference type="EC" id="2.5.1.7"/>
    </reaction>
</comment>
<dbReference type="UniPathway" id="UPA00219"/>
<comment type="similarity">
    <text evidence="10 12">Belongs to the EPSP synthase family. MurA subfamily.</text>
</comment>
<dbReference type="Pfam" id="PF00275">
    <property type="entry name" value="EPSP_synthase"/>
    <property type="match status" value="1"/>
</dbReference>
<dbReference type="Proteomes" id="UP000034961">
    <property type="component" value="Unassembled WGS sequence"/>
</dbReference>
<sequence length="422" mass="45505">MSKFIINGGKKLSGTIAVAGNKNAVLPIMAATLLVKGETRLTNVPRIHDVSAMADILKDLGAQIDGVGSNSLTIRTDGVNSYHVNPELAKKLRASVLLLGPLYARFGAVDLPHPGGDIIGQRTIDTHLRALEMLGATIVQAPSQYHVERSERKIDHEINLFLDEPSVTGTENIIMAIALSSLNVHIENAACEPHIVDLAHFLNACGASIDEMGTNKISVSGKAQLAGTTYKIQPDYIEAGTFAVLSAVMDGAVEIEGVHESDIQQPLHILKQFGVSYRFAGNSLTVSVEKLTASKKRIQSAPHPGFPTDLMSPFIVLGTQAQGETLFHDPLYESRMFFVDKLIRMGAQITICDPHRVIIYGPTKLQGSYQASPDIRAGIALVIAALIAKDKSIIDHAEIIERGYEQLAERLSVLGADIRKDG</sequence>
<keyword evidence="7 12" id="KW-0573">Peptidoglycan synthesis</keyword>
<comment type="pathway">
    <text evidence="2 12">Cell wall biogenesis; peptidoglycan biosynthesis.</text>
</comment>
<dbReference type="HAMAP" id="MF_00111">
    <property type="entry name" value="MurA"/>
    <property type="match status" value="1"/>
</dbReference>